<dbReference type="Gene3D" id="3.40.50.1820">
    <property type="entry name" value="alpha/beta hydrolase"/>
    <property type="match status" value="1"/>
</dbReference>
<dbReference type="InterPro" id="IPR000073">
    <property type="entry name" value="AB_hydrolase_1"/>
</dbReference>
<dbReference type="InterPro" id="IPR052370">
    <property type="entry name" value="Meta-cleavage_hydrolase"/>
</dbReference>
<dbReference type="EMBL" id="JBJUIK010000010">
    <property type="protein sequence ID" value="KAL3515163.1"/>
    <property type="molecule type" value="Genomic_DNA"/>
</dbReference>
<keyword evidence="3" id="KW-1185">Reference proteome</keyword>
<protein>
    <recommendedName>
        <fullName evidence="1">AB hydrolase-1 domain-containing protein</fullName>
    </recommendedName>
</protein>
<dbReference type="AlphaFoldDB" id="A0ABD2ZBS1"/>
<organism evidence="2 3">
    <name type="scientific">Cinchona calisaya</name>
    <dbReference type="NCBI Taxonomy" id="153742"/>
    <lineage>
        <taxon>Eukaryota</taxon>
        <taxon>Viridiplantae</taxon>
        <taxon>Streptophyta</taxon>
        <taxon>Embryophyta</taxon>
        <taxon>Tracheophyta</taxon>
        <taxon>Spermatophyta</taxon>
        <taxon>Magnoliopsida</taxon>
        <taxon>eudicotyledons</taxon>
        <taxon>Gunneridae</taxon>
        <taxon>Pentapetalae</taxon>
        <taxon>asterids</taxon>
        <taxon>lamiids</taxon>
        <taxon>Gentianales</taxon>
        <taxon>Rubiaceae</taxon>
        <taxon>Cinchonoideae</taxon>
        <taxon>Cinchoneae</taxon>
        <taxon>Cinchona</taxon>
    </lineage>
</organism>
<dbReference type="GO" id="GO:0016787">
    <property type="term" value="F:hydrolase activity"/>
    <property type="evidence" value="ECO:0007669"/>
    <property type="project" value="UniProtKB-ARBA"/>
</dbReference>
<evidence type="ECO:0000313" key="2">
    <source>
        <dbReference type="EMBL" id="KAL3515163.1"/>
    </source>
</evidence>
<name>A0ABD2ZBS1_9GENT</name>
<reference evidence="2 3" key="1">
    <citation type="submission" date="2024-11" db="EMBL/GenBank/DDBJ databases">
        <title>A near-complete genome assembly of Cinchona calisaya.</title>
        <authorList>
            <person name="Lian D.C."/>
            <person name="Zhao X.W."/>
            <person name="Wei L."/>
        </authorList>
    </citation>
    <scope>NUCLEOTIDE SEQUENCE [LARGE SCALE GENOMIC DNA]</scope>
    <source>
        <tissue evidence="2">Nenye</tissue>
    </source>
</reference>
<gene>
    <name evidence="2" type="ORF">ACH5RR_022065</name>
</gene>
<proteinExistence type="predicted"/>
<evidence type="ECO:0000259" key="1">
    <source>
        <dbReference type="Pfam" id="PF00561"/>
    </source>
</evidence>
<comment type="caution">
    <text evidence="2">The sequence shown here is derived from an EMBL/GenBank/DDBJ whole genome shotgun (WGS) entry which is preliminary data.</text>
</comment>
<evidence type="ECO:0000313" key="3">
    <source>
        <dbReference type="Proteomes" id="UP001630127"/>
    </source>
</evidence>
<dbReference type="Pfam" id="PF00561">
    <property type="entry name" value="Abhydrolase_1"/>
    <property type="match status" value="1"/>
</dbReference>
<accession>A0ABD2ZBS1</accession>
<feature type="domain" description="AB hydrolase-1" evidence="1">
    <location>
        <begin position="21"/>
        <end position="124"/>
    </location>
</feature>
<dbReference type="SUPFAM" id="SSF53474">
    <property type="entry name" value="alpha/beta-Hydrolases"/>
    <property type="match status" value="1"/>
</dbReference>
<dbReference type="Proteomes" id="UP001630127">
    <property type="component" value="Unassembled WGS sequence"/>
</dbReference>
<dbReference type="PANTHER" id="PTHR43139:SF22">
    <property type="entry name" value="AB HYDROLASE-1 DOMAIN-CONTAINING PROTEIN"/>
    <property type="match status" value="1"/>
</dbReference>
<sequence>MNFWVPTETIKNPNQKLINKPPVVLIHGFFADGILTWFLQVLALTRNYAVYVPDLLFFGNSITERNEQTTSFQAECLAKGLMKLGVERCSVVGFSYGGMVAFKLGNLYPHLVDSMIVSGTLIELTQSISNKSLENLGFSQWSDMLMPETVEGLKRLLSSGSRILVHQVSSFRL</sequence>
<dbReference type="InterPro" id="IPR029058">
    <property type="entry name" value="AB_hydrolase_fold"/>
</dbReference>
<dbReference type="PANTHER" id="PTHR43139">
    <property type="entry name" value="SI:DKEY-122A22.2"/>
    <property type="match status" value="1"/>
</dbReference>